<keyword evidence="1 3" id="KW-0853">WD repeat</keyword>
<dbReference type="PANTHER" id="PTHR18763:SF0">
    <property type="entry name" value="WD REPEAT-CONTAINING PROTEIN 18"/>
    <property type="match status" value="1"/>
</dbReference>
<dbReference type="GO" id="GO:0005656">
    <property type="term" value="C:nuclear pre-replicative complex"/>
    <property type="evidence" value="ECO:0007669"/>
    <property type="project" value="TreeGrafter"/>
</dbReference>
<evidence type="ECO:0008006" key="6">
    <source>
        <dbReference type="Google" id="ProtNLM"/>
    </source>
</evidence>
<dbReference type="Pfam" id="PF00400">
    <property type="entry name" value="WD40"/>
    <property type="match status" value="3"/>
</dbReference>
<sequence>MELQELILTTCRSTQQSSACLWDQTTGNALHYYKNGGVIAPKTLTLLGNDYIMSADEDKPVTHIWPLNSQEPEKKMSTVLPDKITTMALCPDSCYLAAGIGVRLYIWHLPSGKLFSIQKKNFQPISCIKFSSDGSCVIVAGQDGMLIVYKLVSLVSLHNNLQSQSEGQIEPLYTKHDHTLPITDVHVGSFGHDARFATVSSDNTCKVYSLKSGTLLLNLVFEEALTAVIFDGPCWNLYVGRNSGKIQQFFLKAPPRNVDQHVGDLVFSGHQKRITCLDLGVSNGVLVSGAEDNFVFIWEISSRQILKRIEHKGAITNVKCLLKHDNFFTQNLKHEHVVRNLDRDLIQSEVFDVGYIQDCDIELSDDECETGQRINDTRFKDLKVENAKLRATNQQLYETALRISQKYTNF</sequence>
<dbReference type="PROSITE" id="PS50082">
    <property type="entry name" value="WD_REPEATS_2"/>
    <property type="match status" value="1"/>
</dbReference>
<dbReference type="PROSITE" id="PS50294">
    <property type="entry name" value="WD_REPEATS_REGION"/>
    <property type="match status" value="1"/>
</dbReference>
<evidence type="ECO:0000256" key="3">
    <source>
        <dbReference type="PROSITE-ProRule" id="PRU00221"/>
    </source>
</evidence>
<name>A0AA38I6A1_9CUCU</name>
<dbReference type="SMART" id="SM00320">
    <property type="entry name" value="WD40"/>
    <property type="match status" value="4"/>
</dbReference>
<dbReference type="GO" id="GO:0006261">
    <property type="term" value="P:DNA-templated DNA replication"/>
    <property type="evidence" value="ECO:0007669"/>
    <property type="project" value="TreeGrafter"/>
</dbReference>
<dbReference type="PANTHER" id="PTHR18763">
    <property type="entry name" value="WD-REPEAT PROTEIN 18"/>
    <property type="match status" value="1"/>
</dbReference>
<protein>
    <recommendedName>
        <fullName evidence="6">WD repeat-containing protein 18</fullName>
    </recommendedName>
</protein>
<dbReference type="Gene3D" id="2.130.10.10">
    <property type="entry name" value="YVTN repeat-like/Quinoprotein amine dehydrogenase"/>
    <property type="match status" value="2"/>
</dbReference>
<evidence type="ECO:0000313" key="4">
    <source>
        <dbReference type="EMBL" id="KAJ3652093.1"/>
    </source>
</evidence>
<dbReference type="EMBL" id="JALNTZ010000005">
    <property type="protein sequence ID" value="KAJ3652093.1"/>
    <property type="molecule type" value="Genomic_DNA"/>
</dbReference>
<dbReference type="SUPFAM" id="SSF50978">
    <property type="entry name" value="WD40 repeat-like"/>
    <property type="match status" value="1"/>
</dbReference>
<evidence type="ECO:0000313" key="5">
    <source>
        <dbReference type="Proteomes" id="UP001168821"/>
    </source>
</evidence>
<dbReference type="FunFam" id="2.130.10.10:FF:003638">
    <property type="entry name" value="WD repeat-containing protein 18-like Protein"/>
    <property type="match status" value="1"/>
</dbReference>
<accession>A0AA38I6A1</accession>
<reference evidence="4" key="1">
    <citation type="journal article" date="2023" name="G3 (Bethesda)">
        <title>Whole genome assemblies of Zophobas morio and Tenebrio molitor.</title>
        <authorList>
            <person name="Kaur S."/>
            <person name="Stinson S.A."/>
            <person name="diCenzo G.C."/>
        </authorList>
    </citation>
    <scope>NUCLEOTIDE SEQUENCE</scope>
    <source>
        <strain evidence="4">QUZm001</strain>
    </source>
</reference>
<dbReference type="InterPro" id="IPR019775">
    <property type="entry name" value="WD40_repeat_CS"/>
</dbReference>
<comment type="caution">
    <text evidence="4">The sequence shown here is derived from an EMBL/GenBank/DDBJ whole genome shotgun (WGS) entry which is preliminary data.</text>
</comment>
<dbReference type="AlphaFoldDB" id="A0AA38I6A1"/>
<keyword evidence="5" id="KW-1185">Reference proteome</keyword>
<proteinExistence type="predicted"/>
<dbReference type="Proteomes" id="UP001168821">
    <property type="component" value="Unassembled WGS sequence"/>
</dbReference>
<gene>
    <name evidence="4" type="ORF">Zmor_018089</name>
</gene>
<dbReference type="InterPro" id="IPR036322">
    <property type="entry name" value="WD40_repeat_dom_sf"/>
</dbReference>
<dbReference type="GO" id="GO:0006364">
    <property type="term" value="P:rRNA processing"/>
    <property type="evidence" value="ECO:0007669"/>
    <property type="project" value="TreeGrafter"/>
</dbReference>
<evidence type="ECO:0000256" key="1">
    <source>
        <dbReference type="ARBA" id="ARBA00022574"/>
    </source>
</evidence>
<keyword evidence="2" id="KW-0677">Repeat</keyword>
<feature type="repeat" description="WD" evidence="3">
    <location>
        <begin position="267"/>
        <end position="308"/>
    </location>
</feature>
<dbReference type="GO" id="GO:0120330">
    <property type="term" value="C:rixosome complex"/>
    <property type="evidence" value="ECO:0007669"/>
    <property type="project" value="TreeGrafter"/>
</dbReference>
<organism evidence="4 5">
    <name type="scientific">Zophobas morio</name>
    <dbReference type="NCBI Taxonomy" id="2755281"/>
    <lineage>
        <taxon>Eukaryota</taxon>
        <taxon>Metazoa</taxon>
        <taxon>Ecdysozoa</taxon>
        <taxon>Arthropoda</taxon>
        <taxon>Hexapoda</taxon>
        <taxon>Insecta</taxon>
        <taxon>Pterygota</taxon>
        <taxon>Neoptera</taxon>
        <taxon>Endopterygota</taxon>
        <taxon>Coleoptera</taxon>
        <taxon>Polyphaga</taxon>
        <taxon>Cucujiformia</taxon>
        <taxon>Tenebrionidae</taxon>
        <taxon>Zophobas</taxon>
    </lineage>
</organism>
<dbReference type="InterPro" id="IPR015943">
    <property type="entry name" value="WD40/YVTN_repeat-like_dom_sf"/>
</dbReference>
<dbReference type="InterPro" id="IPR001680">
    <property type="entry name" value="WD40_rpt"/>
</dbReference>
<dbReference type="PROSITE" id="PS00678">
    <property type="entry name" value="WD_REPEATS_1"/>
    <property type="match status" value="1"/>
</dbReference>
<evidence type="ECO:0000256" key="2">
    <source>
        <dbReference type="ARBA" id="ARBA00022737"/>
    </source>
</evidence>
<dbReference type="InterPro" id="IPR045227">
    <property type="entry name" value="WDR18/Ipi3/RID3"/>
</dbReference>